<name>A0A9W4UC34_9PLEO</name>
<gene>
    <name evidence="2" type="ORF">PDIGIT_LOCUS6640</name>
</gene>
<reference evidence="2" key="1">
    <citation type="submission" date="2023-01" db="EMBL/GenBank/DDBJ databases">
        <authorList>
            <person name="Van Ghelder C."/>
            <person name="Rancurel C."/>
        </authorList>
    </citation>
    <scope>NUCLEOTIDE SEQUENCE</scope>
    <source>
        <strain evidence="2">CNCM I-4278</strain>
    </source>
</reference>
<keyword evidence="3" id="KW-1185">Reference proteome</keyword>
<feature type="compositionally biased region" description="Low complexity" evidence="1">
    <location>
        <begin position="311"/>
        <end position="321"/>
    </location>
</feature>
<comment type="caution">
    <text evidence="2">The sequence shown here is derived from an EMBL/GenBank/DDBJ whole genome shotgun (WGS) entry which is preliminary data.</text>
</comment>
<feature type="compositionally biased region" description="Polar residues" evidence="1">
    <location>
        <begin position="96"/>
        <end position="151"/>
    </location>
</feature>
<feature type="compositionally biased region" description="Basic and acidic residues" evidence="1">
    <location>
        <begin position="169"/>
        <end position="179"/>
    </location>
</feature>
<sequence length="333" mass="36784">MSFIHRQHPTTDESPPWDGIAFRLPIDSDLLAESLKSKYPHHRTLRQRKYQATIDFFLGELSQMQSRDSISVPMLRSGGLLLNDQPIPTSATFIPAVSDQSRPQSASECTSPSIKGSSTSPQSLEFLNPGSSLASNTNLQPPTTTSSSSHFVWNAHDGRAARPKTKRKMTVEERSAYKETRKRGACSRCRKQKGKCTHMIDGDPQPTENETFKSAKRISGEIEQDTSDGLKTVKTEHASDVHHLTMTQPLEHESSTVMQTSANVDESVAQLAIQPSPKQWEREPQIEASAEVSSPSVPTDRESNRSRSHESSTSPTPTNSRAFSPPITTTTTE</sequence>
<protein>
    <submittedName>
        <fullName evidence="2">Uncharacterized protein</fullName>
    </submittedName>
</protein>
<feature type="compositionally biased region" description="Basic and acidic residues" evidence="1">
    <location>
        <begin position="299"/>
        <end position="310"/>
    </location>
</feature>
<feature type="region of interest" description="Disordered" evidence="1">
    <location>
        <begin position="96"/>
        <end position="179"/>
    </location>
</feature>
<dbReference type="AlphaFoldDB" id="A0A9W4UC34"/>
<accession>A0A9W4UC34</accession>
<evidence type="ECO:0000313" key="2">
    <source>
        <dbReference type="EMBL" id="CAI6333593.1"/>
    </source>
</evidence>
<evidence type="ECO:0000313" key="3">
    <source>
        <dbReference type="Proteomes" id="UP001152607"/>
    </source>
</evidence>
<evidence type="ECO:0000256" key="1">
    <source>
        <dbReference type="SAM" id="MobiDB-lite"/>
    </source>
</evidence>
<organism evidence="2 3">
    <name type="scientific">Periconia digitata</name>
    <dbReference type="NCBI Taxonomy" id="1303443"/>
    <lineage>
        <taxon>Eukaryota</taxon>
        <taxon>Fungi</taxon>
        <taxon>Dikarya</taxon>
        <taxon>Ascomycota</taxon>
        <taxon>Pezizomycotina</taxon>
        <taxon>Dothideomycetes</taxon>
        <taxon>Pleosporomycetidae</taxon>
        <taxon>Pleosporales</taxon>
        <taxon>Massarineae</taxon>
        <taxon>Periconiaceae</taxon>
        <taxon>Periconia</taxon>
    </lineage>
</organism>
<feature type="region of interest" description="Disordered" evidence="1">
    <location>
        <begin position="268"/>
        <end position="333"/>
    </location>
</feature>
<dbReference type="OrthoDB" id="3794485at2759"/>
<proteinExistence type="predicted"/>
<dbReference type="Proteomes" id="UP001152607">
    <property type="component" value="Unassembled WGS sequence"/>
</dbReference>
<dbReference type="EMBL" id="CAOQHR010000004">
    <property type="protein sequence ID" value="CAI6333593.1"/>
    <property type="molecule type" value="Genomic_DNA"/>
</dbReference>